<evidence type="ECO:0000259" key="1">
    <source>
        <dbReference type="Pfam" id="PF07238"/>
    </source>
</evidence>
<keyword evidence="3" id="KW-1185">Reference proteome</keyword>
<accession>A0L8Y5</accession>
<proteinExistence type="predicted"/>
<dbReference type="EMBL" id="CP000471">
    <property type="protein sequence ID" value="ABK44428.1"/>
    <property type="molecule type" value="Genomic_DNA"/>
</dbReference>
<dbReference type="AlphaFoldDB" id="A0L8Y5"/>
<dbReference type="STRING" id="156889.Mmc1_1920"/>
<evidence type="ECO:0000313" key="2">
    <source>
        <dbReference type="EMBL" id="ABK44428.1"/>
    </source>
</evidence>
<dbReference type="GO" id="GO:0035438">
    <property type="term" value="F:cyclic-di-GMP binding"/>
    <property type="evidence" value="ECO:0007669"/>
    <property type="project" value="InterPro"/>
</dbReference>
<dbReference type="RefSeq" id="WP_011713572.1">
    <property type="nucleotide sequence ID" value="NC_008576.1"/>
</dbReference>
<protein>
    <submittedName>
        <fullName evidence="2">Type IV pilus assembly PilZ</fullName>
    </submittedName>
</protein>
<dbReference type="Gene3D" id="2.40.10.220">
    <property type="entry name" value="predicted glycosyltransferase like domains"/>
    <property type="match status" value="1"/>
</dbReference>
<dbReference type="InterPro" id="IPR009875">
    <property type="entry name" value="PilZ_domain"/>
</dbReference>
<dbReference type="KEGG" id="mgm:Mmc1_1920"/>
<evidence type="ECO:0000313" key="3">
    <source>
        <dbReference type="Proteomes" id="UP000002586"/>
    </source>
</evidence>
<feature type="domain" description="PilZ" evidence="1">
    <location>
        <begin position="17"/>
        <end position="107"/>
    </location>
</feature>
<organism evidence="2 3">
    <name type="scientific">Magnetococcus marinus (strain ATCC BAA-1437 / JCM 17883 / MC-1)</name>
    <dbReference type="NCBI Taxonomy" id="156889"/>
    <lineage>
        <taxon>Bacteria</taxon>
        <taxon>Pseudomonadati</taxon>
        <taxon>Pseudomonadota</taxon>
        <taxon>Magnetococcia</taxon>
        <taxon>Magnetococcales</taxon>
        <taxon>Magnetococcaceae</taxon>
        <taxon>Magnetococcus</taxon>
    </lineage>
</organism>
<reference evidence="2 3" key="2">
    <citation type="journal article" date="2012" name="Int. J. Syst. Evol. Microbiol.">
        <title>Magnetococcus marinus gen. nov., sp. nov., a marine, magnetotactic bacterium that represents a novel lineage (Magnetococcaceae fam. nov.; Magnetococcales ord. nov.) at the base of the Alphaproteobacteria.</title>
        <authorList>
            <person name="Bazylinski D.A."/>
            <person name="Williams T.J."/>
            <person name="Lefevre C.T."/>
            <person name="Berg R.J."/>
            <person name="Zhang C.L."/>
            <person name="Bowser S.S."/>
            <person name="Dean A.J."/>
            <person name="Beveridge T.J."/>
        </authorList>
    </citation>
    <scope>NUCLEOTIDE SEQUENCE [LARGE SCALE GENOMIC DNA]</scope>
    <source>
        <strain evidence="3">ATCC BAA-1437 / JCM 17883 / MC-1</strain>
    </source>
</reference>
<reference evidence="3" key="1">
    <citation type="journal article" date="2009" name="Appl. Environ. Microbiol.">
        <title>Complete genome sequence of the chemolithoautotrophic marine magnetotactic coccus strain MC-1.</title>
        <authorList>
            <person name="Schubbe S."/>
            <person name="Williams T.J."/>
            <person name="Xie G."/>
            <person name="Kiss H.E."/>
            <person name="Brettin T.S."/>
            <person name="Martinez D."/>
            <person name="Ross C.A."/>
            <person name="Schuler D."/>
            <person name="Cox B.L."/>
            <person name="Nealson K.H."/>
            <person name="Bazylinski D.A."/>
        </authorList>
    </citation>
    <scope>NUCLEOTIDE SEQUENCE [LARGE SCALE GENOMIC DNA]</scope>
    <source>
        <strain evidence="3">ATCC BAA-1437 / JCM 17883 / MC-1</strain>
    </source>
</reference>
<sequence length="118" mass="12713">MSENIENHAGGAADVARQEERKPFVTELIFYASDGTVYTGHTTDVSLSGAFLHTQLPEHAKLSSGDEGVVELTLEKAGNRYTMSFPCKVARITPAGIGLFFDEVDEEGDALDHGAIEL</sequence>
<dbReference type="OrthoDB" id="9806824at2"/>
<name>A0L8Y5_MAGMM</name>
<dbReference type="Proteomes" id="UP000002586">
    <property type="component" value="Chromosome"/>
</dbReference>
<dbReference type="Pfam" id="PF07238">
    <property type="entry name" value="PilZ"/>
    <property type="match status" value="1"/>
</dbReference>
<dbReference type="SUPFAM" id="SSF141371">
    <property type="entry name" value="PilZ domain-like"/>
    <property type="match status" value="1"/>
</dbReference>
<gene>
    <name evidence="2" type="ordered locus">Mmc1_1920</name>
</gene>
<dbReference type="HOGENOM" id="CLU_2070257_0_0_5"/>